<evidence type="ECO:0000313" key="2">
    <source>
        <dbReference type="Proteomes" id="UP001153331"/>
    </source>
</evidence>
<dbReference type="Proteomes" id="UP001153331">
    <property type="component" value="Unassembled WGS sequence"/>
</dbReference>
<name>A0ACC2IME4_9PLEO</name>
<dbReference type="EMBL" id="JAPHNI010000100">
    <property type="protein sequence ID" value="KAJ8116292.1"/>
    <property type="molecule type" value="Genomic_DNA"/>
</dbReference>
<evidence type="ECO:0000313" key="1">
    <source>
        <dbReference type="EMBL" id="KAJ8116292.1"/>
    </source>
</evidence>
<protein>
    <submittedName>
        <fullName evidence="1">Uncharacterized protein</fullName>
    </submittedName>
</protein>
<comment type="caution">
    <text evidence="1">The sequence shown here is derived from an EMBL/GenBank/DDBJ whole genome shotgun (WGS) entry which is preliminary data.</text>
</comment>
<keyword evidence="2" id="KW-1185">Reference proteome</keyword>
<accession>A0ACC2IME4</accession>
<sequence>MLDLYNGPNHPFFGKPSKQVDSNWEELLQWSDIRVPRSEIHRLDREADSVWFPDQEGGGLRIAHSISPPSLLVHCLGLLKEAVMCQGDLTLLTMRWSDLSPLANANWSTPHSCVDWSRLDSWASRYHVNVSAPGMLVHPKFRPVFDENGKSRGSRTGVD</sequence>
<reference evidence="1" key="1">
    <citation type="submission" date="2022-11" db="EMBL/GenBank/DDBJ databases">
        <title>Genome Sequence of Boeremia exigua.</title>
        <authorList>
            <person name="Buettner E."/>
        </authorList>
    </citation>
    <scope>NUCLEOTIDE SEQUENCE</scope>
    <source>
        <strain evidence="1">CU02</strain>
    </source>
</reference>
<proteinExistence type="predicted"/>
<gene>
    <name evidence="1" type="ORF">OPT61_g2246</name>
</gene>
<organism evidence="1 2">
    <name type="scientific">Boeremia exigua</name>
    <dbReference type="NCBI Taxonomy" id="749465"/>
    <lineage>
        <taxon>Eukaryota</taxon>
        <taxon>Fungi</taxon>
        <taxon>Dikarya</taxon>
        <taxon>Ascomycota</taxon>
        <taxon>Pezizomycotina</taxon>
        <taxon>Dothideomycetes</taxon>
        <taxon>Pleosporomycetidae</taxon>
        <taxon>Pleosporales</taxon>
        <taxon>Pleosporineae</taxon>
        <taxon>Didymellaceae</taxon>
        <taxon>Boeremia</taxon>
    </lineage>
</organism>